<accession>A0A803JGD6</accession>
<dbReference type="InParanoid" id="A0A803JGD6"/>
<reference evidence="2" key="2">
    <citation type="submission" date="2021-03" db="UniProtKB">
        <authorList>
            <consortium name="Ensembl"/>
        </authorList>
    </citation>
    <scope>IDENTIFICATION</scope>
</reference>
<dbReference type="CDD" id="cd01650">
    <property type="entry name" value="RT_nLTR_like"/>
    <property type="match status" value="1"/>
</dbReference>
<dbReference type="GeneTree" id="ENSGT00940000163630"/>
<evidence type="ECO:0000313" key="2">
    <source>
        <dbReference type="Ensembl" id="ENSXETP00000106947"/>
    </source>
</evidence>
<protein>
    <recommendedName>
        <fullName evidence="1">Reverse transcriptase domain-containing protein</fullName>
    </recommendedName>
</protein>
<name>A0A803JGD6_XENTR</name>
<reference evidence="2" key="1">
    <citation type="journal article" date="2010" name="Science">
        <title>The genome of the Western clawed frog Xenopus tropicalis.</title>
        <authorList>
            <person name="Hellsten U."/>
            <person name="Harland R.M."/>
            <person name="Gilchrist M.J."/>
            <person name="Hendrix D."/>
            <person name="Jurka J."/>
            <person name="Kapitonov V."/>
            <person name="Ovcharenko I."/>
            <person name="Putnam N.H."/>
            <person name="Shu S."/>
            <person name="Taher L."/>
            <person name="Blitz I.L."/>
            <person name="Blumberg B."/>
            <person name="Dichmann D.S."/>
            <person name="Dubchak I."/>
            <person name="Amaya E."/>
            <person name="Detter J.C."/>
            <person name="Fletcher R."/>
            <person name="Gerhard D.S."/>
            <person name="Goodstein D."/>
            <person name="Graves T."/>
            <person name="Grigoriev I.V."/>
            <person name="Grimwood J."/>
            <person name="Kawashima T."/>
            <person name="Lindquist E."/>
            <person name="Lucas S.M."/>
            <person name="Mead P.E."/>
            <person name="Mitros T."/>
            <person name="Ogino H."/>
            <person name="Ohta Y."/>
            <person name="Poliakov A.V."/>
            <person name="Pollet N."/>
            <person name="Robert J."/>
            <person name="Salamov A."/>
            <person name="Sater A.K."/>
            <person name="Schmutz J."/>
            <person name="Terry A."/>
            <person name="Vize P.D."/>
            <person name="Warren W.C."/>
            <person name="Wells D."/>
            <person name="Wills A."/>
            <person name="Wilson R.K."/>
            <person name="Zimmerman L.B."/>
            <person name="Zorn A.M."/>
            <person name="Grainger R."/>
            <person name="Grammer T."/>
            <person name="Khokha M.K."/>
            <person name="Richardson P.M."/>
            <person name="Rokhsar D.S."/>
        </authorList>
    </citation>
    <scope>NUCLEOTIDE SEQUENCE [LARGE SCALE GENOMIC DNA]</scope>
    <source>
        <strain evidence="2">Nigerian</strain>
    </source>
</reference>
<dbReference type="PANTHER" id="PTHR31635">
    <property type="entry name" value="REVERSE TRANSCRIPTASE DOMAIN-CONTAINING PROTEIN-RELATED"/>
    <property type="match status" value="1"/>
</dbReference>
<dbReference type="PANTHER" id="PTHR31635:SF196">
    <property type="entry name" value="REVERSE TRANSCRIPTASE DOMAIN-CONTAINING PROTEIN-RELATED"/>
    <property type="match status" value="1"/>
</dbReference>
<evidence type="ECO:0000259" key="1">
    <source>
        <dbReference type="PROSITE" id="PS50878"/>
    </source>
</evidence>
<dbReference type="InterPro" id="IPR043502">
    <property type="entry name" value="DNA/RNA_pol_sf"/>
</dbReference>
<dbReference type="AlphaFoldDB" id="A0A803JGD6"/>
<feature type="domain" description="Reverse transcriptase" evidence="1">
    <location>
        <begin position="1"/>
        <end position="236"/>
    </location>
</feature>
<proteinExistence type="predicted"/>
<dbReference type="PROSITE" id="PS50878">
    <property type="entry name" value="RT_POL"/>
    <property type="match status" value="1"/>
</dbReference>
<sequence length="342" mass="39682">MNIDIKLLSKILALCLNMFFPGLINLDQTGFILNRQTTDNIRTLQLIHYLQTTKQQGILLSIDIHKAFDSISWDYLYFILNKWGIGPYFTTILKSLYCFPKTIPKWGPYRGNLIITERGTRKGCPLCPILFIFAIEPLAELIRQDKNISGPQIGQLMHKQCLYADDILMTITTPLTSLPNLIHLLDAFGNISGLTINHNKSEALNITLPQHTVKLLKLNFNFKWQNSAIHYLGVNIPNQITTLYQNNYTQLWKMARENLQSWSKMDLSWFGIIHAFKMNLLPKILYLFRTLPIPITDQDLKPCREKYLNLFGRINIPELPDKPCIQLNIKEDWVSRNYKTTI</sequence>
<dbReference type="Ensembl" id="ENSXETT00000116859">
    <property type="protein sequence ID" value="ENSXETP00000106947"/>
    <property type="gene ID" value="ENSXETG00000043540"/>
</dbReference>
<organism evidence="2">
    <name type="scientific">Xenopus tropicalis</name>
    <name type="common">Western clawed frog</name>
    <name type="synonym">Silurana tropicalis</name>
    <dbReference type="NCBI Taxonomy" id="8364"/>
    <lineage>
        <taxon>Eukaryota</taxon>
        <taxon>Metazoa</taxon>
        <taxon>Chordata</taxon>
        <taxon>Craniata</taxon>
        <taxon>Vertebrata</taxon>
        <taxon>Euteleostomi</taxon>
        <taxon>Amphibia</taxon>
        <taxon>Batrachia</taxon>
        <taxon>Anura</taxon>
        <taxon>Pipoidea</taxon>
        <taxon>Pipidae</taxon>
        <taxon>Xenopodinae</taxon>
        <taxon>Xenopus</taxon>
        <taxon>Silurana</taxon>
    </lineage>
</organism>
<dbReference type="InterPro" id="IPR000477">
    <property type="entry name" value="RT_dom"/>
</dbReference>
<dbReference type="SUPFAM" id="SSF56672">
    <property type="entry name" value="DNA/RNA polymerases"/>
    <property type="match status" value="1"/>
</dbReference>
<dbReference type="Pfam" id="PF00078">
    <property type="entry name" value="RVT_1"/>
    <property type="match status" value="1"/>
</dbReference>